<name>A0ABN1UR24_9ACTN</name>
<dbReference type="PROSITE" id="PS51296">
    <property type="entry name" value="RIESKE"/>
    <property type="match status" value="1"/>
</dbReference>
<protein>
    <recommendedName>
        <fullName evidence="2">Cytochrome bc1 complex Rieske iron-sulfur subunit</fullName>
    </recommendedName>
    <alternativeName>
        <fullName evidence="8">Cytochrome bc1 reductase complex subunit QcrA</fullName>
    </alternativeName>
</protein>
<proteinExistence type="predicted"/>
<evidence type="ECO:0000256" key="2">
    <source>
        <dbReference type="ARBA" id="ARBA00015816"/>
    </source>
</evidence>
<evidence type="ECO:0000256" key="8">
    <source>
        <dbReference type="ARBA" id="ARBA00029586"/>
    </source>
</evidence>
<evidence type="ECO:0000256" key="6">
    <source>
        <dbReference type="ARBA" id="ARBA00023014"/>
    </source>
</evidence>
<evidence type="ECO:0000256" key="3">
    <source>
        <dbReference type="ARBA" id="ARBA00022714"/>
    </source>
</evidence>
<feature type="domain" description="Rieske" evidence="11">
    <location>
        <begin position="43"/>
        <end position="135"/>
    </location>
</feature>
<dbReference type="InterPro" id="IPR005805">
    <property type="entry name" value="Rieske_Fe-S_prot_C"/>
</dbReference>
<evidence type="ECO:0000313" key="12">
    <source>
        <dbReference type="EMBL" id="GAA1160766.1"/>
    </source>
</evidence>
<dbReference type="CDD" id="cd03467">
    <property type="entry name" value="Rieske"/>
    <property type="match status" value="1"/>
</dbReference>
<comment type="caution">
    <text evidence="12">The sequence shown here is derived from an EMBL/GenBank/DDBJ whole genome shotgun (WGS) entry which is preliminary data.</text>
</comment>
<dbReference type="RefSeq" id="WP_343910166.1">
    <property type="nucleotide sequence ID" value="NZ_BAAAJE010000028.1"/>
</dbReference>
<dbReference type="PROSITE" id="PS51257">
    <property type="entry name" value="PROKAR_LIPOPROTEIN"/>
    <property type="match status" value="1"/>
</dbReference>
<evidence type="ECO:0000256" key="1">
    <source>
        <dbReference type="ARBA" id="ARBA00002494"/>
    </source>
</evidence>
<keyword evidence="5" id="KW-0408">Iron</keyword>
<evidence type="ECO:0000259" key="11">
    <source>
        <dbReference type="PROSITE" id="PS51296"/>
    </source>
</evidence>
<gene>
    <name evidence="12" type="ORF">GCM10009606_43460</name>
</gene>
<organism evidence="12 13">
    <name type="scientific">Nocardioides aquiterrae</name>
    <dbReference type="NCBI Taxonomy" id="203799"/>
    <lineage>
        <taxon>Bacteria</taxon>
        <taxon>Bacillati</taxon>
        <taxon>Actinomycetota</taxon>
        <taxon>Actinomycetes</taxon>
        <taxon>Propionibacteriales</taxon>
        <taxon>Nocardioidaceae</taxon>
        <taxon>Nocardioides</taxon>
    </lineage>
</organism>
<keyword evidence="6" id="KW-0411">Iron-sulfur</keyword>
<evidence type="ECO:0000256" key="4">
    <source>
        <dbReference type="ARBA" id="ARBA00022723"/>
    </source>
</evidence>
<feature type="chain" id="PRO_5047439675" description="Cytochrome bc1 complex Rieske iron-sulfur subunit" evidence="10">
    <location>
        <begin position="24"/>
        <end position="136"/>
    </location>
</feature>
<evidence type="ECO:0000256" key="9">
    <source>
        <dbReference type="ARBA" id="ARBA00034078"/>
    </source>
</evidence>
<evidence type="ECO:0000256" key="5">
    <source>
        <dbReference type="ARBA" id="ARBA00023004"/>
    </source>
</evidence>
<comment type="function">
    <text evidence="1">Iron-sulfur subunit of the cytochrome bc1 complex, an essential component of the respiratory electron transport chain required for ATP synthesis. The bc1 complex catalyzes the oxidation of menaquinol and the reduction of cytochrome c in the respiratory chain. The bc1 complex operates through a Q-cycle mechanism that couples electron transfer to generation of the proton gradient that drives ATP synthesis.</text>
</comment>
<dbReference type="EMBL" id="BAAAJE010000028">
    <property type="protein sequence ID" value="GAA1160766.1"/>
    <property type="molecule type" value="Genomic_DNA"/>
</dbReference>
<sequence>MSLTRRNALTGAAAVAAGAPLLAACGSSGGGSTATESTAQAGLTLGPASEVPVGGGKIYADQKIVVTQPTQGTFEGFSAICTHQGCPVSTVANGTINCTCHGSKFSIQNGAVENGPATTPLPRVDVKDDGGQIVTA</sequence>
<dbReference type="InterPro" id="IPR017941">
    <property type="entry name" value="Rieske_2Fe-2S"/>
</dbReference>
<dbReference type="Pfam" id="PF00355">
    <property type="entry name" value="Rieske"/>
    <property type="match status" value="1"/>
</dbReference>
<evidence type="ECO:0000256" key="10">
    <source>
        <dbReference type="SAM" id="SignalP"/>
    </source>
</evidence>
<comment type="cofactor">
    <cofactor evidence="9">
        <name>[2Fe-2S] cluster</name>
        <dbReference type="ChEBI" id="CHEBI:190135"/>
    </cofactor>
</comment>
<dbReference type="Gene3D" id="2.102.10.10">
    <property type="entry name" value="Rieske [2Fe-2S] iron-sulphur domain"/>
    <property type="match status" value="1"/>
</dbReference>
<keyword evidence="13" id="KW-1185">Reference proteome</keyword>
<evidence type="ECO:0000256" key="7">
    <source>
        <dbReference type="ARBA" id="ARBA00023157"/>
    </source>
</evidence>
<dbReference type="PROSITE" id="PS51318">
    <property type="entry name" value="TAT"/>
    <property type="match status" value="1"/>
</dbReference>
<dbReference type="SUPFAM" id="SSF50022">
    <property type="entry name" value="ISP domain"/>
    <property type="match status" value="1"/>
</dbReference>
<dbReference type="InterPro" id="IPR036922">
    <property type="entry name" value="Rieske_2Fe-2S_sf"/>
</dbReference>
<keyword evidence="4" id="KW-0479">Metal-binding</keyword>
<dbReference type="Proteomes" id="UP001499979">
    <property type="component" value="Unassembled WGS sequence"/>
</dbReference>
<keyword evidence="10" id="KW-0732">Signal</keyword>
<dbReference type="InterPro" id="IPR006311">
    <property type="entry name" value="TAT_signal"/>
</dbReference>
<accession>A0ABN1UR24</accession>
<feature type="signal peptide" evidence="10">
    <location>
        <begin position="1"/>
        <end position="23"/>
    </location>
</feature>
<dbReference type="PRINTS" id="PR00162">
    <property type="entry name" value="RIESKE"/>
</dbReference>
<keyword evidence="7" id="KW-1015">Disulfide bond</keyword>
<reference evidence="12 13" key="1">
    <citation type="journal article" date="2019" name="Int. J. Syst. Evol. Microbiol.">
        <title>The Global Catalogue of Microorganisms (GCM) 10K type strain sequencing project: providing services to taxonomists for standard genome sequencing and annotation.</title>
        <authorList>
            <consortium name="The Broad Institute Genomics Platform"/>
            <consortium name="The Broad Institute Genome Sequencing Center for Infectious Disease"/>
            <person name="Wu L."/>
            <person name="Ma J."/>
        </authorList>
    </citation>
    <scope>NUCLEOTIDE SEQUENCE [LARGE SCALE GENOMIC DNA]</scope>
    <source>
        <strain evidence="12 13">JCM 11813</strain>
    </source>
</reference>
<keyword evidence="3" id="KW-0001">2Fe-2S</keyword>
<dbReference type="InterPro" id="IPR014349">
    <property type="entry name" value="Rieske_Fe-S_prot"/>
</dbReference>
<dbReference type="PANTHER" id="PTHR10134">
    <property type="entry name" value="CYTOCHROME B-C1 COMPLEX SUBUNIT RIESKE, MITOCHONDRIAL"/>
    <property type="match status" value="1"/>
</dbReference>
<evidence type="ECO:0000313" key="13">
    <source>
        <dbReference type="Proteomes" id="UP001499979"/>
    </source>
</evidence>